<feature type="region of interest" description="Disordered" evidence="2">
    <location>
        <begin position="445"/>
        <end position="492"/>
    </location>
</feature>
<protein>
    <submittedName>
        <fullName evidence="5">Uncharacterized protein LOC104779247</fullName>
    </submittedName>
</protein>
<keyword evidence="1" id="KW-0645">Protease</keyword>
<accession>A0ABM0YJG2</accession>
<organism evidence="4 5">
    <name type="scientific">Camelina sativa</name>
    <name type="common">False flax</name>
    <name type="synonym">Myagrum sativum</name>
    <dbReference type="NCBI Taxonomy" id="90675"/>
    <lineage>
        <taxon>Eukaryota</taxon>
        <taxon>Viridiplantae</taxon>
        <taxon>Streptophyta</taxon>
        <taxon>Embryophyta</taxon>
        <taxon>Tracheophyta</taxon>
        <taxon>Spermatophyta</taxon>
        <taxon>Magnoliopsida</taxon>
        <taxon>eudicotyledons</taxon>
        <taxon>Gunneridae</taxon>
        <taxon>Pentapetalae</taxon>
        <taxon>rosids</taxon>
        <taxon>malvids</taxon>
        <taxon>Brassicales</taxon>
        <taxon>Brassicaceae</taxon>
        <taxon>Camelineae</taxon>
        <taxon>Camelina</taxon>
    </lineage>
</organism>
<dbReference type="Pfam" id="PF22936">
    <property type="entry name" value="Pol_BBD"/>
    <property type="match status" value="1"/>
</dbReference>
<dbReference type="Proteomes" id="UP000694864">
    <property type="component" value="Chromosome 3"/>
</dbReference>
<evidence type="ECO:0000256" key="2">
    <source>
        <dbReference type="SAM" id="MobiDB-lite"/>
    </source>
</evidence>
<dbReference type="PANTHER" id="PTHR42648">
    <property type="entry name" value="TRANSPOSASE, PUTATIVE-RELATED"/>
    <property type="match status" value="1"/>
</dbReference>
<dbReference type="PROSITE" id="PS50994">
    <property type="entry name" value="INTEGRASE"/>
    <property type="match status" value="1"/>
</dbReference>
<evidence type="ECO:0000313" key="4">
    <source>
        <dbReference type="Proteomes" id="UP000694864"/>
    </source>
</evidence>
<feature type="compositionally biased region" description="Polar residues" evidence="2">
    <location>
        <begin position="467"/>
        <end position="485"/>
    </location>
</feature>
<reference evidence="4" key="1">
    <citation type="journal article" date="2014" name="Nat. Commun.">
        <title>The emerging biofuel crop Camelina sativa retains a highly undifferentiated hexaploid genome structure.</title>
        <authorList>
            <person name="Kagale S."/>
            <person name="Koh C."/>
            <person name="Nixon J."/>
            <person name="Bollina V."/>
            <person name="Clarke W.E."/>
            <person name="Tuteja R."/>
            <person name="Spillane C."/>
            <person name="Robinson S.J."/>
            <person name="Links M.G."/>
            <person name="Clarke C."/>
            <person name="Higgins E.E."/>
            <person name="Huebert T."/>
            <person name="Sharpe A.G."/>
            <person name="Parkin I.A."/>
        </authorList>
    </citation>
    <scope>NUCLEOTIDE SEQUENCE [LARGE SCALE GENOMIC DNA]</scope>
    <source>
        <strain evidence="4">cv. DH55</strain>
    </source>
</reference>
<dbReference type="InterPro" id="IPR036397">
    <property type="entry name" value="RNaseH_sf"/>
</dbReference>
<dbReference type="InterPro" id="IPR054722">
    <property type="entry name" value="PolX-like_BBD"/>
</dbReference>
<feature type="compositionally biased region" description="Pro residues" evidence="2">
    <location>
        <begin position="455"/>
        <end position="464"/>
    </location>
</feature>
<feature type="domain" description="Integrase catalytic" evidence="3">
    <location>
        <begin position="281"/>
        <end position="398"/>
    </location>
</feature>
<keyword evidence="1" id="KW-0378">Hydrolase</keyword>
<evidence type="ECO:0000256" key="1">
    <source>
        <dbReference type="ARBA" id="ARBA00022670"/>
    </source>
</evidence>
<dbReference type="RefSeq" id="XP_010501916.1">
    <property type="nucleotide sequence ID" value="XM_010503614.1"/>
</dbReference>
<gene>
    <name evidence="5" type="primary">LOC104779247</name>
</gene>
<dbReference type="Gene3D" id="3.30.420.10">
    <property type="entry name" value="Ribonuclease H-like superfamily/Ribonuclease H"/>
    <property type="match status" value="1"/>
</dbReference>
<reference evidence="5" key="2">
    <citation type="submission" date="2025-08" db="UniProtKB">
        <authorList>
            <consortium name="RefSeq"/>
        </authorList>
    </citation>
    <scope>IDENTIFICATION</scope>
    <source>
        <tissue evidence="5">Leaf</tissue>
    </source>
</reference>
<evidence type="ECO:0000259" key="3">
    <source>
        <dbReference type="PROSITE" id="PS50994"/>
    </source>
</evidence>
<dbReference type="InterPro" id="IPR012337">
    <property type="entry name" value="RNaseH-like_sf"/>
</dbReference>
<dbReference type="InterPro" id="IPR001584">
    <property type="entry name" value="Integrase_cat-core"/>
</dbReference>
<proteinExistence type="predicted"/>
<keyword evidence="4" id="KW-1185">Reference proteome</keyword>
<dbReference type="GeneID" id="104779247"/>
<name>A0ABM0YJG2_CAMSA</name>
<dbReference type="Pfam" id="PF13976">
    <property type="entry name" value="gag_pre-integrs"/>
    <property type="match status" value="1"/>
</dbReference>
<evidence type="ECO:0000313" key="5">
    <source>
        <dbReference type="RefSeq" id="XP_010501916.1"/>
    </source>
</evidence>
<dbReference type="PANTHER" id="PTHR42648:SF28">
    <property type="entry name" value="TRANSPOSON-ENCODED PROTEIN WITH RIBONUCLEASE H-LIKE AND RETROVIRUS ZINC FINGER-LIKE DOMAINS"/>
    <property type="match status" value="1"/>
</dbReference>
<sequence length="492" mass="54504">MGLFGSKGELVTANKVEVAAAHKGYYRHEDKNPLVCDHCKKPGHFKSRCWILHPHLRANRPMNNCGGPRAHQVTVEPSTAEPNQRASDVNGTALAATSDLVRKSDLDALIKALKDASGNSYLALNQTKPLIVDSGASHHMISDSKLISELKPAVGNVIIANGEKVPVKGIGDLKLFDKTTKAFYMPSFTSKLLSVKRATTDLNCYAIFGPNNVHFQDIETSQVLGQGVSKDDLYVLEDLNLSSSNASCFSSVFIKANNAMWHARLGHPHSRALEIMFPNRVFEAFLSFQNYVTNHYNAKIKILRSDNGGEYTSHAIKQHLINHDIIHKTSCPYTPQQNGVAERKNRHPMEVARSMMFHTNVPRRFWGDAVLAICYLINRIPTKILQDVSPFEVNYETNLRLKALKQCSLGYFSKKNWEDLGDLSTSSSDRAINLRIILEQLGATNDRDAHHSPGPNSPEGPQPPLESISSESTEPGPQTDQANQSNDEETDS</sequence>
<dbReference type="InterPro" id="IPR025724">
    <property type="entry name" value="GAG-pre-integrase_dom"/>
</dbReference>
<dbReference type="InterPro" id="IPR039537">
    <property type="entry name" value="Retrotran_Ty1/copia-like"/>
</dbReference>
<dbReference type="SUPFAM" id="SSF53098">
    <property type="entry name" value="Ribonuclease H-like"/>
    <property type="match status" value="1"/>
</dbReference>